<dbReference type="InterPro" id="IPR015797">
    <property type="entry name" value="NUDIX_hydrolase-like_dom_sf"/>
</dbReference>
<dbReference type="PANTHER" id="PTHR43046">
    <property type="entry name" value="GDP-MANNOSE MANNOSYL HYDROLASE"/>
    <property type="match status" value="1"/>
</dbReference>
<name>A0A8J7YKK2_9EURY</name>
<feature type="domain" description="Nudix hydrolase" evidence="3">
    <location>
        <begin position="1"/>
        <end position="124"/>
    </location>
</feature>
<accession>A0A8J7YKK2</accession>
<dbReference type="GO" id="GO:0016787">
    <property type="term" value="F:hydrolase activity"/>
    <property type="evidence" value="ECO:0007669"/>
    <property type="project" value="UniProtKB-KW"/>
</dbReference>
<reference evidence="4" key="1">
    <citation type="submission" date="2021-06" db="EMBL/GenBank/DDBJ databases">
        <title>Halomicroarcula sp. F24A a new haloarchaeum isolated from saline soil.</title>
        <authorList>
            <person name="Duran-Viseras A."/>
            <person name="Sanchez-Porro C."/>
            <person name="Ventosa A."/>
        </authorList>
    </citation>
    <scope>NUCLEOTIDE SEQUENCE</scope>
    <source>
        <strain evidence="4">F24A</strain>
    </source>
</reference>
<dbReference type="SUPFAM" id="SSF55811">
    <property type="entry name" value="Nudix"/>
    <property type="match status" value="1"/>
</dbReference>
<proteinExistence type="predicted"/>
<evidence type="ECO:0000313" key="4">
    <source>
        <dbReference type="EMBL" id="MBX0305403.1"/>
    </source>
</evidence>
<organism evidence="4 5">
    <name type="scientific">Haloarcula salinisoli</name>
    <dbReference type="NCBI Taxonomy" id="2487746"/>
    <lineage>
        <taxon>Archaea</taxon>
        <taxon>Methanobacteriati</taxon>
        <taxon>Methanobacteriota</taxon>
        <taxon>Stenosarchaea group</taxon>
        <taxon>Halobacteria</taxon>
        <taxon>Halobacteriales</taxon>
        <taxon>Haloarculaceae</taxon>
        <taxon>Haloarcula</taxon>
    </lineage>
</organism>
<dbReference type="Gene3D" id="3.90.79.10">
    <property type="entry name" value="Nucleoside Triphosphate Pyrophosphohydrolase"/>
    <property type="match status" value="1"/>
</dbReference>
<keyword evidence="2" id="KW-0378">Hydrolase</keyword>
<evidence type="ECO:0000313" key="5">
    <source>
        <dbReference type="Proteomes" id="UP000783863"/>
    </source>
</evidence>
<dbReference type="PROSITE" id="PS51462">
    <property type="entry name" value="NUDIX"/>
    <property type="match status" value="1"/>
</dbReference>
<dbReference type="InterPro" id="IPR000086">
    <property type="entry name" value="NUDIX_hydrolase_dom"/>
</dbReference>
<dbReference type="Proteomes" id="UP000783863">
    <property type="component" value="Unassembled WGS sequence"/>
</dbReference>
<gene>
    <name evidence="4" type="ORF">EGD98_17220</name>
</gene>
<evidence type="ECO:0000259" key="3">
    <source>
        <dbReference type="PROSITE" id="PS51462"/>
    </source>
</evidence>
<evidence type="ECO:0000256" key="2">
    <source>
        <dbReference type="ARBA" id="ARBA00022801"/>
    </source>
</evidence>
<sequence>MKALVSSSEKVLLLREHHCDGRAFWTLPGGGVHRGEKPERALHRELTEELQCGAVVGTAIDWYAYAHASTPDLLSVYTVYDCAVVERPAPNATEGIDQCRWVRPDSLPPRTLSQVRSVVSGAHAPPR</sequence>
<dbReference type="PANTHER" id="PTHR43046:SF2">
    <property type="entry name" value="8-OXO-DGTP DIPHOSPHATASE-RELATED"/>
    <property type="match status" value="1"/>
</dbReference>
<dbReference type="EMBL" id="RKLQ01000003">
    <property type="protein sequence ID" value="MBX0305403.1"/>
    <property type="molecule type" value="Genomic_DNA"/>
</dbReference>
<evidence type="ECO:0000256" key="1">
    <source>
        <dbReference type="ARBA" id="ARBA00001946"/>
    </source>
</evidence>
<dbReference type="Pfam" id="PF00293">
    <property type="entry name" value="NUDIX"/>
    <property type="match status" value="1"/>
</dbReference>
<keyword evidence="5" id="KW-1185">Reference proteome</keyword>
<protein>
    <submittedName>
        <fullName evidence="4">NUDIX domain-containing protein</fullName>
    </submittedName>
</protein>
<comment type="cofactor">
    <cofactor evidence="1">
        <name>Mg(2+)</name>
        <dbReference type="ChEBI" id="CHEBI:18420"/>
    </cofactor>
</comment>
<comment type="caution">
    <text evidence="4">The sequence shown here is derived from an EMBL/GenBank/DDBJ whole genome shotgun (WGS) entry which is preliminary data.</text>
</comment>
<dbReference type="AlphaFoldDB" id="A0A8J7YKK2"/>